<dbReference type="AlphaFoldDB" id="A0A0B8PLQ6"/>
<proteinExistence type="predicted"/>
<protein>
    <submittedName>
        <fullName evidence="1">Uncharacterized protein</fullName>
    </submittedName>
</protein>
<name>A0A0B8PLQ6_9VIBR</name>
<evidence type="ECO:0000313" key="2">
    <source>
        <dbReference type="Proteomes" id="UP000031670"/>
    </source>
</evidence>
<evidence type="ECO:0000313" key="1">
    <source>
        <dbReference type="EMBL" id="GAM63639.1"/>
    </source>
</evidence>
<dbReference type="Proteomes" id="UP000031670">
    <property type="component" value="Unassembled WGS sequence"/>
</dbReference>
<organism evidence="1 2">
    <name type="scientific">Vibrio ishigakensis</name>
    <dbReference type="NCBI Taxonomy" id="1481914"/>
    <lineage>
        <taxon>Bacteria</taxon>
        <taxon>Pseudomonadati</taxon>
        <taxon>Pseudomonadota</taxon>
        <taxon>Gammaproteobacteria</taxon>
        <taxon>Vibrionales</taxon>
        <taxon>Vibrionaceae</taxon>
        <taxon>Vibrio</taxon>
    </lineage>
</organism>
<dbReference type="EMBL" id="BBSA01000009">
    <property type="protein sequence ID" value="GAM63639.1"/>
    <property type="molecule type" value="Genomic_DNA"/>
</dbReference>
<sequence length="92" mass="10618">MYFFNDEITKQLLQLDSNDQIVWDYYENADSPEDKTSLVAAWIINIVSKNWGGGTREELDELFQPPNGFDEAVRAIIKKLDIAVNERLLEPV</sequence>
<gene>
    <name evidence="1" type="ORF">JCM19232_2619</name>
</gene>
<accession>A0A0B8PLQ6</accession>
<reference evidence="1 2" key="2">
    <citation type="submission" date="2015-01" db="EMBL/GenBank/DDBJ databases">
        <authorList>
            <consortium name="NBRP consortium"/>
            <person name="Sawabe T."/>
            <person name="Meirelles P."/>
            <person name="Feng G."/>
            <person name="Sayaka M."/>
            <person name="Hattori M."/>
            <person name="Ohkuma M."/>
        </authorList>
    </citation>
    <scope>NUCLEOTIDE SEQUENCE [LARGE SCALE GENOMIC DNA]</scope>
    <source>
        <strain evidence="1 2">JCM19232</strain>
    </source>
</reference>
<reference evidence="1 2" key="1">
    <citation type="submission" date="2015-01" db="EMBL/GenBank/DDBJ databases">
        <title>Vibrio sp. C5 JCM 19232 whole genome shotgun sequence.</title>
        <authorList>
            <person name="Sawabe T."/>
            <person name="Meirelles P."/>
            <person name="Feng G."/>
            <person name="Sayaka M."/>
            <person name="Hattori M."/>
            <person name="Ohkuma M."/>
        </authorList>
    </citation>
    <scope>NUCLEOTIDE SEQUENCE [LARGE SCALE GENOMIC DNA]</scope>
    <source>
        <strain evidence="1 2">JCM19232</strain>
    </source>
</reference>
<comment type="caution">
    <text evidence="1">The sequence shown here is derived from an EMBL/GenBank/DDBJ whole genome shotgun (WGS) entry which is preliminary data.</text>
</comment>